<dbReference type="AlphaFoldDB" id="A0A944QXF2"/>
<organism evidence="2 3">
    <name type="scientific">Candidatus Thiodiazotropha taylori</name>
    <dbReference type="NCBI Taxonomy" id="2792791"/>
    <lineage>
        <taxon>Bacteria</taxon>
        <taxon>Pseudomonadati</taxon>
        <taxon>Pseudomonadota</taxon>
        <taxon>Gammaproteobacteria</taxon>
        <taxon>Chromatiales</taxon>
        <taxon>Sedimenticolaceae</taxon>
        <taxon>Candidatus Thiodiazotropha</taxon>
    </lineage>
</organism>
<dbReference type="Gene3D" id="3.40.630.30">
    <property type="match status" value="1"/>
</dbReference>
<dbReference type="Pfam" id="PF13480">
    <property type="entry name" value="Acetyltransf_6"/>
    <property type="match status" value="1"/>
</dbReference>
<dbReference type="SUPFAM" id="SSF55729">
    <property type="entry name" value="Acyl-CoA N-acyltransferases (Nat)"/>
    <property type="match status" value="1"/>
</dbReference>
<protein>
    <submittedName>
        <fullName evidence="2">GNAT family N-acetyltransferase</fullName>
    </submittedName>
</protein>
<comment type="caution">
    <text evidence="2">The sequence shown here is derived from an EMBL/GenBank/DDBJ whole genome shotgun (WGS) entry which is preliminary data.</text>
</comment>
<gene>
    <name evidence="2" type="ORF">KME65_19975</name>
</gene>
<proteinExistence type="predicted"/>
<sequence>MERFYDHEKKQIRWPSTASELQSPSYEYEWFSACAEALYSDNAQHILSVSQNDRFQAVAPLCKKKKKGVGWLEIMGVAELHEPGGLVYTNPDSLTAICKSILREGKPTQLGRLPDDDLSVESFQQLARKRGLVLNITNSGSPYIEINCSWEDYFASLSSRRRQDYRRARRRLSDQGEVSIDIYRPGHEQLQPLLEEAFRVEQANWKGRNNSAINCRPELKRFFTTYLRQLSDSGKLIISSLRLDGEMIAVQLLVEHANRWWILKIGYDERWAKYSPGMQLMFETLSEAFKRKLTAFELLGTEESWINIWPHKTHHFITLVYFPYNLNGLGALFMEAASKLLSRLGNIGVLHKST</sequence>
<evidence type="ECO:0000313" key="3">
    <source>
        <dbReference type="Proteomes" id="UP000770889"/>
    </source>
</evidence>
<feature type="domain" description="BioF2-like acetyltransferase" evidence="1">
    <location>
        <begin position="159"/>
        <end position="305"/>
    </location>
</feature>
<dbReference type="Proteomes" id="UP000770889">
    <property type="component" value="Unassembled WGS sequence"/>
</dbReference>
<dbReference type="InterPro" id="IPR038740">
    <property type="entry name" value="BioF2-like_GNAT_dom"/>
</dbReference>
<evidence type="ECO:0000259" key="1">
    <source>
        <dbReference type="Pfam" id="PF13480"/>
    </source>
</evidence>
<accession>A0A944QXF2</accession>
<reference evidence="2 3" key="1">
    <citation type="submission" date="2021-05" db="EMBL/GenBank/DDBJ databases">
        <title>Genetic and Functional Diversity in Clade A Lucinid endosymbionts from the Bahamas.</title>
        <authorList>
            <person name="Giani N.M."/>
            <person name="Engel A.S."/>
            <person name="Campbell B.J."/>
        </authorList>
    </citation>
    <scope>NUCLEOTIDE SEQUENCE [LARGE SCALE GENOMIC DNA]</scope>
    <source>
        <strain evidence="2">LUC16012Gg_MoonRockCtena</strain>
    </source>
</reference>
<name>A0A944QXF2_9GAMM</name>
<evidence type="ECO:0000313" key="2">
    <source>
        <dbReference type="EMBL" id="MBT2991246.1"/>
    </source>
</evidence>
<dbReference type="InterPro" id="IPR016181">
    <property type="entry name" value="Acyl_CoA_acyltransferase"/>
</dbReference>
<dbReference type="EMBL" id="JAHHGM010000032">
    <property type="protein sequence ID" value="MBT2991246.1"/>
    <property type="molecule type" value="Genomic_DNA"/>
</dbReference>